<evidence type="ECO:0000313" key="11">
    <source>
        <dbReference type="Proteomes" id="UP000093352"/>
    </source>
</evidence>
<dbReference type="OrthoDB" id="9811198at2"/>
<keyword evidence="11" id="KW-1185">Reference proteome</keyword>
<feature type="transmembrane region" description="Helical" evidence="7">
    <location>
        <begin position="65"/>
        <end position="84"/>
    </location>
</feature>
<dbReference type="STRING" id="1871336.BBG48_10250"/>
<dbReference type="PANTHER" id="PTHR33778">
    <property type="entry name" value="PROTEIN MGTC"/>
    <property type="match status" value="1"/>
</dbReference>
<evidence type="ECO:0000256" key="6">
    <source>
        <dbReference type="ARBA" id="ARBA00023136"/>
    </source>
</evidence>
<evidence type="ECO:0000313" key="12">
    <source>
        <dbReference type="Proteomes" id="UP000319424"/>
    </source>
</evidence>
<dbReference type="EMBL" id="VJXW01000004">
    <property type="protein sequence ID" value="TRW27718.1"/>
    <property type="molecule type" value="Genomic_DNA"/>
</dbReference>
<keyword evidence="4 7" id="KW-0812">Transmembrane</keyword>
<evidence type="ECO:0000256" key="1">
    <source>
        <dbReference type="ARBA" id="ARBA00004651"/>
    </source>
</evidence>
<dbReference type="EMBL" id="MBEW02000015">
    <property type="protein sequence ID" value="RDY21002.1"/>
    <property type="molecule type" value="Genomic_DNA"/>
</dbReference>
<keyword evidence="6 7" id="KW-0472">Membrane</keyword>
<evidence type="ECO:0000256" key="2">
    <source>
        <dbReference type="ARBA" id="ARBA00009298"/>
    </source>
</evidence>
<evidence type="ECO:0000313" key="10">
    <source>
        <dbReference type="EMBL" id="TRW27718.1"/>
    </source>
</evidence>
<evidence type="ECO:0000313" key="9">
    <source>
        <dbReference type="EMBL" id="RDY21002.1"/>
    </source>
</evidence>
<comment type="caution">
    <text evidence="9">The sequence shown here is derived from an EMBL/GenBank/DDBJ whole genome shotgun (WGS) entry which is preliminary data.</text>
</comment>
<dbReference type="PRINTS" id="PR01837">
    <property type="entry name" value="MGTCSAPBPROT"/>
</dbReference>
<evidence type="ECO:0000256" key="5">
    <source>
        <dbReference type="ARBA" id="ARBA00022989"/>
    </source>
</evidence>
<comment type="subcellular location">
    <subcellularLocation>
        <location evidence="1">Cell membrane</location>
        <topology evidence="1">Multi-pass membrane protein</topology>
    </subcellularLocation>
</comment>
<keyword evidence="5 7" id="KW-1133">Transmembrane helix</keyword>
<dbReference type="Pfam" id="PF02308">
    <property type="entry name" value="MgtC"/>
    <property type="match status" value="1"/>
</dbReference>
<accession>A0A371IKH8</accession>
<dbReference type="PANTHER" id="PTHR33778:SF1">
    <property type="entry name" value="MAGNESIUM TRANSPORTER YHID-RELATED"/>
    <property type="match status" value="1"/>
</dbReference>
<name>A0A371IKH8_9FIRM</name>
<dbReference type="GO" id="GO:0005886">
    <property type="term" value="C:plasma membrane"/>
    <property type="evidence" value="ECO:0007669"/>
    <property type="project" value="UniProtKB-SubCell"/>
</dbReference>
<reference evidence="9" key="2">
    <citation type="submission" date="2018-07" db="EMBL/GenBank/DDBJ databases">
        <authorList>
            <person name="Quirk P.G."/>
            <person name="Krulwich T.A."/>
        </authorList>
    </citation>
    <scope>NUCLEOTIDE SEQUENCE</scope>
    <source>
        <strain evidence="9">CCRI-22567</strain>
    </source>
</reference>
<sequence>MMLDSKEMVIRILVSAIIGGLIGLDREKGNQPAGLRTHILVTVGSTLVMLVSMYGFVYVPRPGDSARLAAQVISGIGFLGAGTIFKGKSTVRGLTTAAGLWVSAGLGLAVGAGMYIPAGVTALITIISLTILNHIEEKVVFRKHRKVKIVCQQSENFLGDIEKVVLGHNARIINLKLGWDIQRDIEDCKKIDVIMYLKFIDSVDILTLQQDIMQIEGVESCQFTIGRG</sequence>
<organism evidence="9 11">
    <name type="scientific">Criibacterium bergeronii</name>
    <dbReference type="NCBI Taxonomy" id="1871336"/>
    <lineage>
        <taxon>Bacteria</taxon>
        <taxon>Bacillati</taxon>
        <taxon>Bacillota</taxon>
        <taxon>Clostridia</taxon>
        <taxon>Peptostreptococcales</taxon>
        <taxon>Filifactoraceae</taxon>
        <taxon>Criibacterium</taxon>
    </lineage>
</organism>
<dbReference type="AlphaFoldDB" id="A0A371IKH8"/>
<evidence type="ECO:0000256" key="7">
    <source>
        <dbReference type="SAM" id="Phobius"/>
    </source>
</evidence>
<evidence type="ECO:0000259" key="8">
    <source>
        <dbReference type="Pfam" id="PF02308"/>
    </source>
</evidence>
<keyword evidence="3" id="KW-1003">Cell membrane</keyword>
<feature type="transmembrane region" description="Helical" evidence="7">
    <location>
        <begin position="37"/>
        <end position="59"/>
    </location>
</feature>
<feature type="transmembrane region" description="Helical" evidence="7">
    <location>
        <begin position="6"/>
        <end position="25"/>
    </location>
</feature>
<dbReference type="Proteomes" id="UP000319424">
    <property type="component" value="Unassembled WGS sequence"/>
</dbReference>
<gene>
    <name evidence="9" type="ORF">BBG48_007305</name>
    <name evidence="10" type="ORF">FL857_03885</name>
</gene>
<feature type="transmembrane region" description="Helical" evidence="7">
    <location>
        <begin position="115"/>
        <end position="135"/>
    </location>
</feature>
<dbReference type="Proteomes" id="UP000093352">
    <property type="component" value="Unassembled WGS sequence"/>
</dbReference>
<proteinExistence type="inferred from homology"/>
<evidence type="ECO:0000256" key="3">
    <source>
        <dbReference type="ARBA" id="ARBA00022475"/>
    </source>
</evidence>
<dbReference type="InterPro" id="IPR003416">
    <property type="entry name" value="MgtC/SapB/SrpB/YhiD_fam"/>
</dbReference>
<reference evidence="10 12" key="3">
    <citation type="submission" date="2019-07" db="EMBL/GenBank/DDBJ databases">
        <title>Criibacterium bergeronii gen. nov., sp. nov. isolated from human clinical samples.</title>
        <authorList>
            <person name="Maheux A.F."/>
            <person name="Boudreau D.K."/>
            <person name="Berube E."/>
            <person name="Brodeur S."/>
            <person name="Bernard K.A."/>
            <person name="Abed J.Y."/>
            <person name="Ducrey E."/>
            <person name="Guay E.F."/>
            <person name="Raymond F."/>
            <person name="Corbeil J."/>
            <person name="Domingo M.-C."/>
            <person name="Roy P.H."/>
            <person name="Boissinot M."/>
            <person name="Tocheva E.I."/>
            <person name="Omar R.F."/>
        </authorList>
    </citation>
    <scope>NUCLEOTIDE SEQUENCE [LARGE SCALE GENOMIC DNA]</scope>
    <source>
        <strain evidence="10 12">CCRI-24246</strain>
    </source>
</reference>
<evidence type="ECO:0000256" key="4">
    <source>
        <dbReference type="ARBA" id="ARBA00022692"/>
    </source>
</evidence>
<feature type="domain" description="MgtC/SapB/SrpB/YhiD N-terminal" evidence="8">
    <location>
        <begin position="12"/>
        <end position="137"/>
    </location>
</feature>
<dbReference type="InterPro" id="IPR049177">
    <property type="entry name" value="MgtC_SapB_SrpB_YhiD_N"/>
</dbReference>
<reference evidence="9 11" key="1">
    <citation type="journal article" date="2016" name="Genome Announc.">
        <title>Draft Genome Sequence of Criibacterium bergeronii gen. nov., sp. nov., Strain CCRI-22567T, Isolated from a Vaginal Sample from a Woman with Bacterial Vaginosis.</title>
        <authorList>
            <person name="Maheux A.F."/>
            <person name="Berube E."/>
            <person name="Boudreau D.K."/>
            <person name="Raymond F."/>
            <person name="Corbeil J."/>
            <person name="Roy P.H."/>
            <person name="Boissinot M."/>
            <person name="Omar R.F."/>
        </authorList>
    </citation>
    <scope>NUCLEOTIDE SEQUENCE [LARGE SCALE GENOMIC DNA]</scope>
    <source>
        <strain evidence="9 11">CCRI-22567</strain>
    </source>
</reference>
<comment type="similarity">
    <text evidence="2">Belongs to the MgtC/SapB family.</text>
</comment>
<protein>
    <submittedName>
        <fullName evidence="9">MgtC/SapB family protein</fullName>
    </submittedName>
</protein>
<dbReference type="RefSeq" id="WP_094754442.1">
    <property type="nucleotide sequence ID" value="NZ_MBEW02000015.1"/>
</dbReference>